<name>A0A4R1M1U6_9SPHI</name>
<dbReference type="RefSeq" id="WP_132220789.1">
    <property type="nucleotide sequence ID" value="NZ_SMGO01000001.1"/>
</dbReference>
<evidence type="ECO:0000256" key="1">
    <source>
        <dbReference type="SAM" id="SignalP"/>
    </source>
</evidence>
<feature type="signal peptide" evidence="1">
    <location>
        <begin position="1"/>
        <end position="25"/>
    </location>
</feature>
<proteinExistence type="predicted"/>
<comment type="caution">
    <text evidence="3">The sequence shown here is derived from an EMBL/GenBank/DDBJ whole genome shotgun (WGS) entry which is preliminary data.</text>
</comment>
<dbReference type="InterPro" id="IPR013022">
    <property type="entry name" value="Xyl_isomerase-like_TIM-brl"/>
</dbReference>
<protein>
    <submittedName>
        <fullName evidence="3">Sugar phosphate isomerase/epimerase</fullName>
    </submittedName>
</protein>
<dbReference type="InterPro" id="IPR036237">
    <property type="entry name" value="Xyl_isomerase-like_sf"/>
</dbReference>
<feature type="domain" description="Xylose isomerase-like TIM barrel" evidence="2">
    <location>
        <begin position="70"/>
        <end position="300"/>
    </location>
</feature>
<keyword evidence="3" id="KW-0413">Isomerase</keyword>
<sequence>MKSRKDFLRQSAMLAAGALILPSCMSDTNNTSDSQEANNEASVPADTNIGLQLYTLREIIGQDVPGVIGKVAAIGYKDVEGYGFSSKGGFWGLSPQEFKALLDQNNLVSTSGHYGIEEFIRTDSKDELQAIIDAAKVIGNEYVTVPYLSEDLRTLDSYKMIADKLNVAAEMCKTAGLKLGYHNHDFEFADLGGGETALKIFMNNTDPELVQFELDLYWAVRSGNDPIALFNEFPGRFAMWHIKDMDKATPTINTEVGSGSIDFKAIFAGAEQSGMKRFFVEQENFSMDPYESITQSFNYIKTELI</sequence>
<keyword evidence="1" id="KW-0732">Signal</keyword>
<dbReference type="SUPFAM" id="SSF51658">
    <property type="entry name" value="Xylose isomerase-like"/>
    <property type="match status" value="1"/>
</dbReference>
<dbReference type="GO" id="GO:0016853">
    <property type="term" value="F:isomerase activity"/>
    <property type="evidence" value="ECO:0007669"/>
    <property type="project" value="UniProtKB-KW"/>
</dbReference>
<dbReference type="InterPro" id="IPR050312">
    <property type="entry name" value="IolE/XylAMocC-like"/>
</dbReference>
<dbReference type="PANTHER" id="PTHR12110:SF41">
    <property type="entry name" value="INOSOSE DEHYDRATASE"/>
    <property type="match status" value="1"/>
</dbReference>
<dbReference type="AlphaFoldDB" id="A0A4R1M1U6"/>
<dbReference type="PANTHER" id="PTHR12110">
    <property type="entry name" value="HYDROXYPYRUVATE ISOMERASE"/>
    <property type="match status" value="1"/>
</dbReference>
<dbReference type="OrthoDB" id="9798407at2"/>
<dbReference type="Pfam" id="PF01261">
    <property type="entry name" value="AP_endonuc_2"/>
    <property type="match status" value="1"/>
</dbReference>
<dbReference type="Gene3D" id="3.20.20.150">
    <property type="entry name" value="Divalent-metal-dependent TIM barrel enzymes"/>
    <property type="match status" value="1"/>
</dbReference>
<organism evidence="3 4">
    <name type="scientific">Albibacterium bauzanense</name>
    <dbReference type="NCBI Taxonomy" id="653929"/>
    <lineage>
        <taxon>Bacteria</taxon>
        <taxon>Pseudomonadati</taxon>
        <taxon>Bacteroidota</taxon>
        <taxon>Sphingobacteriia</taxon>
        <taxon>Sphingobacteriales</taxon>
        <taxon>Sphingobacteriaceae</taxon>
        <taxon>Albibacterium</taxon>
    </lineage>
</organism>
<evidence type="ECO:0000313" key="3">
    <source>
        <dbReference type="EMBL" id="TCK84970.1"/>
    </source>
</evidence>
<keyword evidence="4" id="KW-1185">Reference proteome</keyword>
<reference evidence="3 4" key="1">
    <citation type="submission" date="2019-03" db="EMBL/GenBank/DDBJ databases">
        <title>Genomic Encyclopedia of Archaeal and Bacterial Type Strains, Phase II (KMG-II): from individual species to whole genera.</title>
        <authorList>
            <person name="Goeker M."/>
        </authorList>
    </citation>
    <scope>NUCLEOTIDE SEQUENCE [LARGE SCALE GENOMIC DNA]</scope>
    <source>
        <strain evidence="3 4">DSM 22554</strain>
    </source>
</reference>
<feature type="chain" id="PRO_5020652960" evidence="1">
    <location>
        <begin position="26"/>
        <end position="305"/>
    </location>
</feature>
<evidence type="ECO:0000259" key="2">
    <source>
        <dbReference type="Pfam" id="PF01261"/>
    </source>
</evidence>
<evidence type="ECO:0000313" key="4">
    <source>
        <dbReference type="Proteomes" id="UP000294616"/>
    </source>
</evidence>
<accession>A0A4R1M1U6</accession>
<dbReference type="EMBL" id="SMGO01000001">
    <property type="protein sequence ID" value="TCK84970.1"/>
    <property type="molecule type" value="Genomic_DNA"/>
</dbReference>
<gene>
    <name evidence="3" type="ORF">C8N28_0266</name>
</gene>
<dbReference type="Proteomes" id="UP000294616">
    <property type="component" value="Unassembled WGS sequence"/>
</dbReference>